<evidence type="ECO:0000313" key="1">
    <source>
        <dbReference type="EMBL" id="SLK03578.1"/>
    </source>
</evidence>
<dbReference type="Proteomes" id="UP000190989">
    <property type="component" value="Unassembled WGS sequence"/>
</dbReference>
<keyword evidence="2" id="KW-1185">Reference proteome</keyword>
<dbReference type="Gene3D" id="3.40.50.1820">
    <property type="entry name" value="alpha/beta hydrolase"/>
    <property type="match status" value="1"/>
</dbReference>
<organism evidence="1 2">
    <name type="scientific">Novosphingobium mathurense</name>
    <dbReference type="NCBI Taxonomy" id="428990"/>
    <lineage>
        <taxon>Bacteria</taxon>
        <taxon>Pseudomonadati</taxon>
        <taxon>Pseudomonadota</taxon>
        <taxon>Alphaproteobacteria</taxon>
        <taxon>Sphingomonadales</taxon>
        <taxon>Sphingomonadaceae</taxon>
        <taxon>Novosphingobium</taxon>
    </lineage>
</organism>
<dbReference type="PANTHER" id="PTHR48098">
    <property type="entry name" value="ENTEROCHELIN ESTERASE-RELATED"/>
    <property type="match status" value="1"/>
</dbReference>
<dbReference type="InterPro" id="IPR029058">
    <property type="entry name" value="AB_hydrolase_fold"/>
</dbReference>
<dbReference type="PANTHER" id="PTHR48098:SF1">
    <property type="entry name" value="DIACYLGLYCEROL ACYLTRANSFERASE_MYCOLYLTRANSFERASE AG85A"/>
    <property type="match status" value="1"/>
</dbReference>
<dbReference type="InterPro" id="IPR050583">
    <property type="entry name" value="Mycobacterial_A85_antigen"/>
</dbReference>
<accession>A0A1U6I6F2</accession>
<protein>
    <submittedName>
        <fullName evidence="1">S-formylglutathione hydrolase FrmB</fullName>
    </submittedName>
</protein>
<keyword evidence="1" id="KW-0378">Hydrolase</keyword>
<name>A0A1U6I6F2_9SPHN</name>
<dbReference type="SUPFAM" id="SSF53474">
    <property type="entry name" value="alpha/beta-Hydrolases"/>
    <property type="match status" value="1"/>
</dbReference>
<dbReference type="EMBL" id="FVZE01000004">
    <property type="protein sequence ID" value="SLK03578.1"/>
    <property type="molecule type" value="Genomic_DNA"/>
</dbReference>
<dbReference type="Pfam" id="PF00756">
    <property type="entry name" value="Esterase"/>
    <property type="match status" value="1"/>
</dbReference>
<sequence length="375" mass="40669">MAQIRDMMSFAIEGISSKAMHRPGPSRIIMASTALALASTALPGHAQVQTPVPAPVSGARPTAVERIKVHSIAIEGNLEGEAADRDVVVVLPPSYGKDPQRRYPVVYALHGYSIGAEQWMKEIHVPQTVEGAFAQGATEMIVVLPDSKTAYNGSMYSSSQTTGDFETFVSRDLVAYIDSHYRTLPDRRSRGLVGHSMGGYGATRIGFKHADVFGALYLMSPCCLSVRDPQSFEPDLEAKVARLKTPVDSEDLSFGPRGTLAMAAAWSPDPLNPPLYLDLPVKDGKVRPDIMAKWMANSPLAFADQYVANLRKYAAIAIDVGDQDGLKIDAGKLHDLIDSYGIANSFEVYPGTHTSAVADRFQNHVMPFFSAYLAH</sequence>
<dbReference type="AlphaFoldDB" id="A0A1U6I6F2"/>
<reference evidence="2" key="1">
    <citation type="submission" date="2017-02" db="EMBL/GenBank/DDBJ databases">
        <authorList>
            <person name="Varghese N."/>
            <person name="Submissions S."/>
        </authorList>
    </citation>
    <scope>NUCLEOTIDE SEQUENCE [LARGE SCALE GENOMIC DNA]</scope>
    <source>
        <strain evidence="2">SM117</strain>
    </source>
</reference>
<dbReference type="GO" id="GO:0016787">
    <property type="term" value="F:hydrolase activity"/>
    <property type="evidence" value="ECO:0007669"/>
    <property type="project" value="UniProtKB-KW"/>
</dbReference>
<dbReference type="GO" id="GO:0016747">
    <property type="term" value="F:acyltransferase activity, transferring groups other than amino-acyl groups"/>
    <property type="evidence" value="ECO:0007669"/>
    <property type="project" value="TreeGrafter"/>
</dbReference>
<dbReference type="InterPro" id="IPR000801">
    <property type="entry name" value="Esterase-like"/>
</dbReference>
<dbReference type="STRING" id="428990.SAMN06295987_104257"/>
<proteinExistence type="predicted"/>
<gene>
    <name evidence="1" type="ORF">SAMN06295987_104257</name>
</gene>
<evidence type="ECO:0000313" key="2">
    <source>
        <dbReference type="Proteomes" id="UP000190989"/>
    </source>
</evidence>